<protein>
    <submittedName>
        <fullName evidence="1">Uncharacterized protein</fullName>
    </submittedName>
</protein>
<dbReference type="PANTHER" id="PTHR33710">
    <property type="entry name" value="BNAC02G09200D PROTEIN"/>
    <property type="match status" value="1"/>
</dbReference>
<proteinExistence type="predicted"/>
<organism evidence="1 2">
    <name type="scientific">Solanum commersonii</name>
    <name type="common">Commerson's wild potato</name>
    <name type="synonym">Commerson's nightshade</name>
    <dbReference type="NCBI Taxonomy" id="4109"/>
    <lineage>
        <taxon>Eukaryota</taxon>
        <taxon>Viridiplantae</taxon>
        <taxon>Streptophyta</taxon>
        <taxon>Embryophyta</taxon>
        <taxon>Tracheophyta</taxon>
        <taxon>Spermatophyta</taxon>
        <taxon>Magnoliopsida</taxon>
        <taxon>eudicotyledons</taxon>
        <taxon>Gunneridae</taxon>
        <taxon>Pentapetalae</taxon>
        <taxon>asterids</taxon>
        <taxon>lamiids</taxon>
        <taxon>Solanales</taxon>
        <taxon>Solanaceae</taxon>
        <taxon>Solanoideae</taxon>
        <taxon>Solaneae</taxon>
        <taxon>Solanum</taxon>
    </lineage>
</organism>
<comment type="caution">
    <text evidence="1">The sequence shown here is derived from an EMBL/GenBank/DDBJ whole genome shotgun (WGS) entry which is preliminary data.</text>
</comment>
<dbReference type="EMBL" id="JACXVP010000009">
    <property type="protein sequence ID" value="KAG5585311.1"/>
    <property type="molecule type" value="Genomic_DNA"/>
</dbReference>
<evidence type="ECO:0000313" key="2">
    <source>
        <dbReference type="Proteomes" id="UP000824120"/>
    </source>
</evidence>
<keyword evidence="2" id="KW-1185">Reference proteome</keyword>
<evidence type="ECO:0000313" key="1">
    <source>
        <dbReference type="EMBL" id="KAG5585311.1"/>
    </source>
</evidence>
<name>A0A9J5XCI8_SOLCO</name>
<reference evidence="1 2" key="1">
    <citation type="submission" date="2020-09" db="EMBL/GenBank/DDBJ databases">
        <title>De no assembly of potato wild relative species, Solanum commersonii.</title>
        <authorList>
            <person name="Cho K."/>
        </authorList>
    </citation>
    <scope>NUCLEOTIDE SEQUENCE [LARGE SCALE GENOMIC DNA]</scope>
    <source>
        <strain evidence="1">LZ3.2</strain>
        <tissue evidence="1">Leaf</tissue>
    </source>
</reference>
<dbReference type="OrthoDB" id="1301789at2759"/>
<dbReference type="AlphaFoldDB" id="A0A9J5XCI8"/>
<accession>A0A9J5XCI8</accession>
<sequence>MDGKQLMITMVYAKCFVMERLNLKDDIYALGHSISMPWLVGKIGGLPVYPLDFEDFVFCIKSCELSDINFAGSPFTWWNGKADEECIFERLDRVVTNQVVLDLLGNEEFWREKASIQWFTEEDKNTKFFHCLVEGKRKRLHLKRIKRSDDTWDEGDEQIAEEALSFFTQQQDFSTTNNGCVGAILGKIK</sequence>
<dbReference type="Proteomes" id="UP000824120">
    <property type="component" value="Chromosome 9"/>
</dbReference>
<dbReference type="PANTHER" id="PTHR33710:SF79">
    <property type="entry name" value="OS06G0205337 PROTEIN"/>
    <property type="match status" value="1"/>
</dbReference>
<gene>
    <name evidence="1" type="ORF">H5410_045745</name>
</gene>